<dbReference type="AlphaFoldDB" id="A0A5J4WZX9"/>
<dbReference type="Proteomes" id="UP000324800">
    <property type="component" value="Unassembled WGS sequence"/>
</dbReference>
<evidence type="ECO:0000313" key="1">
    <source>
        <dbReference type="EMBL" id="KAA6400554.1"/>
    </source>
</evidence>
<dbReference type="Gene3D" id="3.30.70.270">
    <property type="match status" value="1"/>
</dbReference>
<dbReference type="EMBL" id="SNRW01000543">
    <property type="protein sequence ID" value="KAA6400554.1"/>
    <property type="molecule type" value="Genomic_DNA"/>
</dbReference>
<gene>
    <name evidence="1" type="ORF">EZS28_003917</name>
</gene>
<protein>
    <recommendedName>
        <fullName evidence="3">Reverse transcriptase domain-containing protein</fullName>
    </recommendedName>
</protein>
<accession>A0A5J4WZX9</accession>
<reference evidence="1 2" key="1">
    <citation type="submission" date="2019-03" db="EMBL/GenBank/DDBJ databases">
        <title>Single cell metagenomics reveals metabolic interactions within the superorganism composed of flagellate Streblomastix strix and complex community of Bacteroidetes bacteria on its surface.</title>
        <authorList>
            <person name="Treitli S.C."/>
            <person name="Kolisko M."/>
            <person name="Husnik F."/>
            <person name="Keeling P."/>
            <person name="Hampl V."/>
        </authorList>
    </citation>
    <scope>NUCLEOTIDE SEQUENCE [LARGE SCALE GENOMIC DNA]</scope>
    <source>
        <strain evidence="1">ST1C</strain>
    </source>
</reference>
<evidence type="ECO:0008006" key="3">
    <source>
        <dbReference type="Google" id="ProtNLM"/>
    </source>
</evidence>
<comment type="caution">
    <text evidence="1">The sequence shown here is derived from an EMBL/GenBank/DDBJ whole genome shotgun (WGS) entry which is preliminary data.</text>
</comment>
<organism evidence="1 2">
    <name type="scientific">Streblomastix strix</name>
    <dbReference type="NCBI Taxonomy" id="222440"/>
    <lineage>
        <taxon>Eukaryota</taxon>
        <taxon>Metamonada</taxon>
        <taxon>Preaxostyla</taxon>
        <taxon>Oxymonadida</taxon>
        <taxon>Streblomastigidae</taxon>
        <taxon>Streblomastix</taxon>
    </lineage>
</organism>
<name>A0A5J4WZX9_9EUKA</name>
<proteinExistence type="predicted"/>
<evidence type="ECO:0000313" key="2">
    <source>
        <dbReference type="Proteomes" id="UP000324800"/>
    </source>
</evidence>
<dbReference type="SUPFAM" id="SSF56672">
    <property type="entry name" value="DNA/RNA polymerases"/>
    <property type="match status" value="1"/>
</dbReference>
<dbReference type="InterPro" id="IPR043502">
    <property type="entry name" value="DNA/RNA_pol_sf"/>
</dbReference>
<dbReference type="InterPro" id="IPR043128">
    <property type="entry name" value="Rev_trsase/Diguanyl_cyclase"/>
</dbReference>
<sequence length="92" mass="10774">MGKVYQYRAMSLETHRSQIFFAQALAIVLTKIRRESEIGILIYVDDLHLLLQDKERLQEQTHIIVKILETFGSTIAQVKRETELKLQINFLS</sequence>